<dbReference type="InterPro" id="IPR038765">
    <property type="entry name" value="Papain-like_cys_pep_sf"/>
</dbReference>
<proteinExistence type="predicted"/>
<dbReference type="EMBL" id="JADIMZ010000083">
    <property type="protein sequence ID" value="MBO8432693.1"/>
    <property type="molecule type" value="Genomic_DNA"/>
</dbReference>
<evidence type="ECO:0000259" key="2">
    <source>
        <dbReference type="Pfam" id="PF18962"/>
    </source>
</evidence>
<dbReference type="NCBIfam" id="TIGR04183">
    <property type="entry name" value="Por_Secre_tail"/>
    <property type="match status" value="1"/>
</dbReference>
<dbReference type="InterPro" id="IPR000200">
    <property type="entry name" value="Peptidase_C10"/>
</dbReference>
<protein>
    <submittedName>
        <fullName evidence="3">C10 family peptidase</fullName>
    </submittedName>
</protein>
<dbReference type="InterPro" id="IPR026444">
    <property type="entry name" value="Secre_tail"/>
</dbReference>
<dbReference type="Pfam" id="PF18962">
    <property type="entry name" value="Por_Secre_tail"/>
    <property type="match status" value="1"/>
</dbReference>
<dbReference type="Proteomes" id="UP000823612">
    <property type="component" value="Unassembled WGS sequence"/>
</dbReference>
<dbReference type="SUPFAM" id="SSF54001">
    <property type="entry name" value="Cysteine proteinases"/>
    <property type="match status" value="1"/>
</dbReference>
<reference evidence="3" key="1">
    <citation type="submission" date="2020-10" db="EMBL/GenBank/DDBJ databases">
        <authorList>
            <person name="Gilroy R."/>
        </authorList>
    </citation>
    <scope>NUCLEOTIDE SEQUENCE</scope>
    <source>
        <strain evidence="3">2889</strain>
    </source>
</reference>
<feature type="chain" id="PRO_5039028591" evidence="1">
    <location>
        <begin position="20"/>
        <end position="582"/>
    </location>
</feature>
<name>A0A9D9DSG1_9BACT</name>
<dbReference type="Pfam" id="PF01640">
    <property type="entry name" value="Peptidase_C10"/>
    <property type="match status" value="1"/>
</dbReference>
<evidence type="ECO:0000256" key="1">
    <source>
        <dbReference type="SAM" id="SignalP"/>
    </source>
</evidence>
<sequence>MKKIFLWGSVLFLSMPMWAQTPPMAEVQRAAGNYMKAMCPQTKLTVKTVHPNAMALGDAGLNANPMSNLIEYAQGGWILMSNDYNVQPVLAYSPTGAWTADTSQMSPALVELLLDYVRQIDTIKRATQTKSATALASYAENRAKWEGLKSLNSSYLKSLVAKKAADAVVDDLLTDDSRKGEVIWGQSKNNSGGTSPKYNKFAPSGWESSGCNETKRKPIGCASVAMGQLMWYWKFPPQYDWEKMPAYLENSSTVQEENNIAHLLRDCADEAGVSFMCLGSWTTTNKVEEGMRAMHFPQSNKRRRGDRDEGEWWPDLIKSQLDNGWPVLYRGDKCDLCTDKHFWVISGYDVEDKFYCNWGWYGDQNTFYELRDLTPEGDKKEHDFRKNNMIVRNIYPDWNVTSDSELRNIAKGDDEELRAFCRNATLGNITLRGNSQSKIAFTQTLTIDGPFEVSGGATLTLACYDKELAAQQNQAKNAPEKEDTEWDMQDMQNEEPYTDEYSDLFHLSPNPATEEVQISMMPEACGPEAKEIFVYGMNGGLWYQTQFSYSYGIVPLSNLPSGMYLVRVVWEGYSVTKKLIVK</sequence>
<dbReference type="GO" id="GO:0006508">
    <property type="term" value="P:proteolysis"/>
    <property type="evidence" value="ECO:0007669"/>
    <property type="project" value="UniProtKB-KW"/>
</dbReference>
<dbReference type="Gene3D" id="3.90.70.50">
    <property type="entry name" value="Peptidase C10, streptopain"/>
    <property type="match status" value="1"/>
</dbReference>
<evidence type="ECO:0000313" key="3">
    <source>
        <dbReference type="EMBL" id="MBO8432693.1"/>
    </source>
</evidence>
<feature type="signal peptide" evidence="1">
    <location>
        <begin position="1"/>
        <end position="19"/>
    </location>
</feature>
<reference evidence="3" key="2">
    <citation type="journal article" date="2021" name="PeerJ">
        <title>Extensive microbial diversity within the chicken gut microbiome revealed by metagenomics and culture.</title>
        <authorList>
            <person name="Gilroy R."/>
            <person name="Ravi A."/>
            <person name="Getino M."/>
            <person name="Pursley I."/>
            <person name="Horton D.L."/>
            <person name="Alikhan N.F."/>
            <person name="Baker D."/>
            <person name="Gharbi K."/>
            <person name="Hall N."/>
            <person name="Watson M."/>
            <person name="Adriaenssens E.M."/>
            <person name="Foster-Nyarko E."/>
            <person name="Jarju S."/>
            <person name="Secka A."/>
            <person name="Antonio M."/>
            <person name="Oren A."/>
            <person name="Chaudhuri R.R."/>
            <person name="La Ragione R."/>
            <person name="Hildebrand F."/>
            <person name="Pallen M.J."/>
        </authorList>
    </citation>
    <scope>NUCLEOTIDE SEQUENCE</scope>
    <source>
        <strain evidence="3">2889</strain>
    </source>
</reference>
<evidence type="ECO:0000313" key="4">
    <source>
        <dbReference type="Proteomes" id="UP000823612"/>
    </source>
</evidence>
<organism evidence="3 4">
    <name type="scientific">Candidatus Pullibacteroides excrementavium</name>
    <dbReference type="NCBI Taxonomy" id="2840905"/>
    <lineage>
        <taxon>Bacteria</taxon>
        <taxon>Pseudomonadati</taxon>
        <taxon>Bacteroidota</taxon>
        <taxon>Bacteroidia</taxon>
        <taxon>Bacteroidales</taxon>
        <taxon>Candidatus Pullibacteroides</taxon>
    </lineage>
</organism>
<dbReference type="InterPro" id="IPR044934">
    <property type="entry name" value="Streptopain_sf"/>
</dbReference>
<gene>
    <name evidence="3" type="ORF">IAB08_05315</name>
</gene>
<comment type="caution">
    <text evidence="3">The sequence shown here is derived from an EMBL/GenBank/DDBJ whole genome shotgun (WGS) entry which is preliminary data.</text>
</comment>
<dbReference type="AlphaFoldDB" id="A0A9D9DSG1"/>
<keyword evidence="1" id="KW-0732">Signal</keyword>
<dbReference type="GO" id="GO:0008234">
    <property type="term" value="F:cysteine-type peptidase activity"/>
    <property type="evidence" value="ECO:0007669"/>
    <property type="project" value="UniProtKB-KW"/>
</dbReference>
<feature type="domain" description="Secretion system C-terminal sorting" evidence="2">
    <location>
        <begin position="509"/>
        <end position="581"/>
    </location>
</feature>
<accession>A0A9D9DSG1</accession>